<reference evidence="1 2" key="1">
    <citation type="submission" date="2018-06" db="EMBL/GenBank/DDBJ databases">
        <authorList>
            <consortium name="Pathogen Informatics"/>
            <person name="Doyle S."/>
        </authorList>
    </citation>
    <scope>NUCLEOTIDE SEQUENCE [LARGE SCALE GENOMIC DNA]</scope>
    <source>
        <strain evidence="1 2">NCTC9177</strain>
    </source>
</reference>
<evidence type="ECO:0000313" key="1">
    <source>
        <dbReference type="EMBL" id="STS89875.1"/>
    </source>
</evidence>
<proteinExistence type="predicted"/>
<name>A0A7H4MHS5_KLEVA</name>
<sequence length="39" mass="4299">MRVGRFTVPARADVAIDAGQLGIRVNRMIGFEVLIVMLL</sequence>
<accession>A0A7H4MHS5</accession>
<dbReference type="Proteomes" id="UP000254545">
    <property type="component" value="Unassembled WGS sequence"/>
</dbReference>
<dbReference type="EMBL" id="UGKR01000003">
    <property type="protein sequence ID" value="STS89875.1"/>
    <property type="molecule type" value="Genomic_DNA"/>
</dbReference>
<gene>
    <name evidence="1" type="ORF">NCTC9177_03763</name>
</gene>
<protein>
    <submittedName>
        <fullName evidence="1">Uncharacterized protein</fullName>
    </submittedName>
</protein>
<comment type="caution">
    <text evidence="1">The sequence shown here is derived from an EMBL/GenBank/DDBJ whole genome shotgun (WGS) entry which is preliminary data.</text>
</comment>
<organism evidence="1 2">
    <name type="scientific">Klebsiella variicola</name>
    <dbReference type="NCBI Taxonomy" id="244366"/>
    <lineage>
        <taxon>Bacteria</taxon>
        <taxon>Pseudomonadati</taxon>
        <taxon>Pseudomonadota</taxon>
        <taxon>Gammaproteobacteria</taxon>
        <taxon>Enterobacterales</taxon>
        <taxon>Enterobacteriaceae</taxon>
        <taxon>Klebsiella/Raoultella group</taxon>
        <taxon>Klebsiella</taxon>
        <taxon>Klebsiella pneumoniae complex</taxon>
    </lineage>
</organism>
<dbReference type="AlphaFoldDB" id="A0A7H4MHS5"/>
<evidence type="ECO:0000313" key="2">
    <source>
        <dbReference type="Proteomes" id="UP000254545"/>
    </source>
</evidence>